<dbReference type="CDD" id="cd00950">
    <property type="entry name" value="DHDPS"/>
    <property type="match status" value="1"/>
</dbReference>
<comment type="function">
    <text evidence="1 12">Catalyzes the condensation of (S)-aspartate-beta-semialdehyde [(S)-ASA] and pyruvate to 4-hydroxy-tetrahydrodipicolinate (HTPA).</text>
</comment>
<dbReference type="Pfam" id="PF00701">
    <property type="entry name" value="DHDPS"/>
    <property type="match status" value="1"/>
</dbReference>
<dbReference type="Proteomes" id="UP000266118">
    <property type="component" value="Chromosome"/>
</dbReference>
<dbReference type="HAMAP" id="MF_00418">
    <property type="entry name" value="DapA"/>
    <property type="match status" value="1"/>
</dbReference>
<dbReference type="KEGG" id="ark:D6B99_05100"/>
<evidence type="ECO:0000256" key="4">
    <source>
        <dbReference type="ARBA" id="ARBA00012086"/>
    </source>
</evidence>
<dbReference type="EMBL" id="CP032489">
    <property type="protein sequence ID" value="AYD47043.1"/>
    <property type="molecule type" value="Genomic_DNA"/>
</dbReference>
<dbReference type="SUPFAM" id="SSF51569">
    <property type="entry name" value="Aldolase"/>
    <property type="match status" value="1"/>
</dbReference>
<evidence type="ECO:0000256" key="12">
    <source>
        <dbReference type="HAMAP-Rule" id="MF_00418"/>
    </source>
</evidence>
<dbReference type="PANTHER" id="PTHR12128:SF66">
    <property type="entry name" value="4-HYDROXY-2-OXOGLUTARATE ALDOLASE, MITOCHONDRIAL"/>
    <property type="match status" value="1"/>
</dbReference>
<dbReference type="EC" id="4.3.3.7" evidence="4 12"/>
<dbReference type="PANTHER" id="PTHR12128">
    <property type="entry name" value="DIHYDRODIPICOLINATE SYNTHASE"/>
    <property type="match status" value="1"/>
</dbReference>
<protein>
    <recommendedName>
        <fullName evidence="4 12">4-hydroxy-tetrahydrodipicolinate synthase</fullName>
        <shortName evidence="12">HTPA synthase</shortName>
        <ecNumber evidence="4 12">4.3.3.7</ecNumber>
    </recommendedName>
</protein>
<dbReference type="Gene3D" id="3.20.20.70">
    <property type="entry name" value="Aldolase class I"/>
    <property type="match status" value="1"/>
</dbReference>
<sequence length="293" mass="32279">MSLHNSLKGTGVAIVTPFKKDFSIDYNALEKIINFLINNNINYIVSLGTTGETPTLSREEQIEIINFTYKIVDSRVPVVVGIGGNNTNEVIHNLQTYPLEKATAVLSASPYYSKPSQEGIYQHYKALAAVSPKPIILYNVPHRTGKNIDASTVIRLAKEVKNIGGIKEACGNFAQFTKILRDAPSDFFITSGEDDILIPQIAIGMQGVISVMGNAYPKEMSEIVRLCLENKFAEATALNNQLIEACELMFCENNPAGVKAFMSEKGLLENVVRLPLISLSEANHQKIKNFLNK</sequence>
<gene>
    <name evidence="12" type="primary">dapA</name>
    <name evidence="16" type="ORF">D6B99_05100</name>
</gene>
<dbReference type="SMART" id="SM01130">
    <property type="entry name" value="DHDPS"/>
    <property type="match status" value="1"/>
</dbReference>
<accession>A0A386HMS4</accession>
<evidence type="ECO:0000256" key="2">
    <source>
        <dbReference type="ARBA" id="ARBA00005120"/>
    </source>
</evidence>
<dbReference type="PIRSF" id="PIRSF001365">
    <property type="entry name" value="DHDPS"/>
    <property type="match status" value="1"/>
</dbReference>
<dbReference type="RefSeq" id="WP_119985735.1">
    <property type="nucleotide sequence ID" value="NZ_CP032489.1"/>
</dbReference>
<dbReference type="GO" id="GO:0005829">
    <property type="term" value="C:cytosol"/>
    <property type="evidence" value="ECO:0007669"/>
    <property type="project" value="TreeGrafter"/>
</dbReference>
<evidence type="ECO:0000256" key="14">
    <source>
        <dbReference type="PIRSR" id="PIRSR001365-1"/>
    </source>
</evidence>
<dbReference type="AlphaFoldDB" id="A0A386HMS4"/>
<evidence type="ECO:0000256" key="6">
    <source>
        <dbReference type="ARBA" id="ARBA00022605"/>
    </source>
</evidence>
<name>A0A386HMS4_9BACT</name>
<evidence type="ECO:0000256" key="7">
    <source>
        <dbReference type="ARBA" id="ARBA00022915"/>
    </source>
</evidence>
<evidence type="ECO:0000313" key="16">
    <source>
        <dbReference type="EMBL" id="AYD47043.1"/>
    </source>
</evidence>
<dbReference type="UniPathway" id="UPA00034">
    <property type="reaction ID" value="UER00017"/>
</dbReference>
<comment type="caution">
    <text evidence="12">Was originally thought to be a dihydrodipicolinate synthase (DHDPS), catalyzing the condensation of (S)-aspartate-beta-semialdehyde [(S)-ASA] and pyruvate to dihydrodipicolinate (DHDP). However, it was shown in E.coli that the product of the enzymatic reaction is not dihydrodipicolinate but in fact (4S)-4-hydroxy-2,3,4,5-tetrahydro-(2S)-dipicolinic acid (HTPA), and that the consecutive dehydration reaction leading to DHDP is not spontaneous but catalyzed by DapB.</text>
</comment>
<keyword evidence="8 12" id="KW-0457">Lysine biosynthesis</keyword>
<keyword evidence="6 12" id="KW-0028">Amino-acid biosynthesis</keyword>
<dbReference type="GO" id="GO:0009089">
    <property type="term" value="P:lysine biosynthetic process via diaminopimelate"/>
    <property type="evidence" value="ECO:0007669"/>
    <property type="project" value="UniProtKB-UniRule"/>
</dbReference>
<feature type="site" description="Part of a proton relay during catalysis" evidence="12">
    <location>
        <position position="112"/>
    </location>
</feature>
<dbReference type="GO" id="GO:0008840">
    <property type="term" value="F:4-hydroxy-tetrahydrodipicolinate synthase activity"/>
    <property type="evidence" value="ECO:0007669"/>
    <property type="project" value="UniProtKB-UniRule"/>
</dbReference>
<dbReference type="InterPro" id="IPR005263">
    <property type="entry name" value="DapA"/>
</dbReference>
<comment type="similarity">
    <text evidence="3 12 13">Belongs to the DapA family.</text>
</comment>
<evidence type="ECO:0000256" key="9">
    <source>
        <dbReference type="ARBA" id="ARBA00023239"/>
    </source>
</evidence>
<evidence type="ECO:0000256" key="13">
    <source>
        <dbReference type="PIRNR" id="PIRNR001365"/>
    </source>
</evidence>
<evidence type="ECO:0000256" key="1">
    <source>
        <dbReference type="ARBA" id="ARBA00003294"/>
    </source>
</evidence>
<dbReference type="OrthoDB" id="9782828at2"/>
<comment type="catalytic activity">
    <reaction evidence="11 12">
        <text>L-aspartate 4-semialdehyde + pyruvate = (2S,4S)-4-hydroxy-2,3,4,5-tetrahydrodipicolinate + H2O + H(+)</text>
        <dbReference type="Rhea" id="RHEA:34171"/>
        <dbReference type="ChEBI" id="CHEBI:15361"/>
        <dbReference type="ChEBI" id="CHEBI:15377"/>
        <dbReference type="ChEBI" id="CHEBI:15378"/>
        <dbReference type="ChEBI" id="CHEBI:67139"/>
        <dbReference type="ChEBI" id="CHEBI:537519"/>
        <dbReference type="EC" id="4.3.3.7"/>
    </reaction>
</comment>
<evidence type="ECO:0000256" key="3">
    <source>
        <dbReference type="ARBA" id="ARBA00007592"/>
    </source>
</evidence>
<comment type="pathway">
    <text evidence="2 12">Amino-acid biosynthesis; L-lysine biosynthesis via DAP pathway; (S)-tetrahydrodipicolinate from L-aspartate: step 3/4.</text>
</comment>
<feature type="site" description="Part of a proton relay during catalysis" evidence="12">
    <location>
        <position position="49"/>
    </location>
</feature>
<dbReference type="NCBIfam" id="TIGR00674">
    <property type="entry name" value="dapA"/>
    <property type="match status" value="1"/>
</dbReference>
<evidence type="ECO:0000256" key="11">
    <source>
        <dbReference type="ARBA" id="ARBA00047836"/>
    </source>
</evidence>
<dbReference type="PROSITE" id="PS00666">
    <property type="entry name" value="DHDPS_2"/>
    <property type="match status" value="1"/>
</dbReference>
<keyword evidence="17" id="KW-1185">Reference proteome</keyword>
<evidence type="ECO:0000256" key="8">
    <source>
        <dbReference type="ARBA" id="ARBA00023154"/>
    </source>
</evidence>
<dbReference type="InterPro" id="IPR002220">
    <property type="entry name" value="DapA-like"/>
</dbReference>
<evidence type="ECO:0000256" key="15">
    <source>
        <dbReference type="PIRSR" id="PIRSR001365-2"/>
    </source>
</evidence>
<evidence type="ECO:0000256" key="10">
    <source>
        <dbReference type="ARBA" id="ARBA00023270"/>
    </source>
</evidence>
<evidence type="ECO:0000313" key="17">
    <source>
        <dbReference type="Proteomes" id="UP000266118"/>
    </source>
</evidence>
<dbReference type="InterPro" id="IPR013785">
    <property type="entry name" value="Aldolase_TIM"/>
</dbReference>
<keyword evidence="7 12" id="KW-0220">Diaminopimelate biosynthesis</keyword>
<feature type="active site" description="Proton donor/acceptor" evidence="12 14">
    <location>
        <position position="138"/>
    </location>
</feature>
<dbReference type="GO" id="GO:0019877">
    <property type="term" value="P:diaminopimelate biosynthetic process"/>
    <property type="evidence" value="ECO:0007669"/>
    <property type="project" value="UniProtKB-UniRule"/>
</dbReference>
<organism evidence="16 17">
    <name type="scientific">Arachidicoccus soli</name>
    <dbReference type="NCBI Taxonomy" id="2341117"/>
    <lineage>
        <taxon>Bacteria</taxon>
        <taxon>Pseudomonadati</taxon>
        <taxon>Bacteroidota</taxon>
        <taxon>Chitinophagia</taxon>
        <taxon>Chitinophagales</taxon>
        <taxon>Chitinophagaceae</taxon>
        <taxon>Arachidicoccus</taxon>
    </lineage>
</organism>
<keyword evidence="9 12" id="KW-0456">Lyase</keyword>
<feature type="binding site" evidence="12 15">
    <location>
        <position position="209"/>
    </location>
    <ligand>
        <name>pyruvate</name>
        <dbReference type="ChEBI" id="CHEBI:15361"/>
    </ligand>
</feature>
<feature type="active site" description="Schiff-base intermediate with substrate" evidence="12 14">
    <location>
        <position position="167"/>
    </location>
</feature>
<evidence type="ECO:0000256" key="5">
    <source>
        <dbReference type="ARBA" id="ARBA00022490"/>
    </source>
</evidence>
<comment type="subcellular location">
    <subcellularLocation>
        <location evidence="12">Cytoplasm</location>
    </subcellularLocation>
</comment>
<feature type="binding site" evidence="12 15">
    <location>
        <position position="50"/>
    </location>
    <ligand>
        <name>pyruvate</name>
        <dbReference type="ChEBI" id="CHEBI:15361"/>
    </ligand>
</feature>
<reference evidence="16 17" key="1">
    <citation type="submission" date="2018-09" db="EMBL/GenBank/DDBJ databases">
        <title>Arachidicoccus sp. nov., a bacterium isolated from soil.</title>
        <authorList>
            <person name="Weon H.-Y."/>
            <person name="Kwon S.-W."/>
            <person name="Lee S.A."/>
        </authorList>
    </citation>
    <scope>NUCLEOTIDE SEQUENCE [LARGE SCALE GENOMIC DNA]</scope>
    <source>
        <strain evidence="16 17">KIS59-12</strain>
    </source>
</reference>
<dbReference type="PRINTS" id="PR00146">
    <property type="entry name" value="DHPICSNTHASE"/>
</dbReference>
<keyword evidence="10 12" id="KW-0704">Schiff base</keyword>
<dbReference type="InterPro" id="IPR020625">
    <property type="entry name" value="Schiff_base-form_aldolases_AS"/>
</dbReference>
<proteinExistence type="inferred from homology"/>
<comment type="subunit">
    <text evidence="12">Homotetramer; dimer of dimers.</text>
</comment>
<keyword evidence="5 12" id="KW-0963">Cytoplasm</keyword>